<dbReference type="Gene3D" id="3.60.110.10">
    <property type="entry name" value="Carbon-nitrogen hydrolase"/>
    <property type="match status" value="2"/>
</dbReference>
<name>A0A372LKH3_9BACI</name>
<accession>A0A372LKH3</accession>
<feature type="domain" description="CN hydrolase" evidence="2">
    <location>
        <begin position="294"/>
        <end position="544"/>
    </location>
</feature>
<evidence type="ECO:0000256" key="1">
    <source>
        <dbReference type="ARBA" id="ARBA00022801"/>
    </source>
</evidence>
<sequence length="594" mass="66362">MITKSFKAATVQFEPTQFQKEDNIKKLYNLVEESAKNGAKLIVTPEMGTTGYCFYNREEIAPFVEPIPGNTTAIFEKLAKEYQCYIVIGMPEVDPENDLYYNSAALIGPEGLVGKHRKTHPYIAETKWAVNGELGHQVFETTIGRIAILICMDMHFIETSRVQALHGADVICHISNWLDERTPAPYWINRAFENNCYVIESNRWGWERTVKFSGGSCVIDPEGQIQAVIDNGDAVAYAEIDLDKARNKNVNGRNLIKDRRPEKYREIMTNSYTWNPLDLFGLYGHQPFPTGKKSIVAVAQIMPGANKSTNLAKIEELASEAKQNGAEIIVFPELSISGMFHDESSAEPVPGKSTDQLVKLSLKHRMYIIAGLVEIDNGSLYNTAVLTGPEGFIGKYRKIHLDETDLTWANAGDEWKIFDLKVGRVGLLIGYDTLIPEAGRVLALRGCDILLCPSLLSSPVPAAHPGTSVPQNYPIPTGGDPLHWHLHRVRAGENNVYLVFANAFDSKKGFYGKSGIFGPETFKYPRNESVVIEEEGLAYIEVDTSNADPTYPTNVVKRKDLVLMRQPHFYKDLISLELTNEGLIEGKVLFPQKN</sequence>
<evidence type="ECO:0000313" key="3">
    <source>
        <dbReference type="EMBL" id="RFU66591.1"/>
    </source>
</evidence>
<protein>
    <submittedName>
        <fullName evidence="3">Amidohydrolase</fullName>
    </submittedName>
</protein>
<evidence type="ECO:0000313" key="4">
    <source>
        <dbReference type="Proteomes" id="UP000262939"/>
    </source>
</evidence>
<gene>
    <name evidence="3" type="ORF">D0466_00250</name>
</gene>
<evidence type="ECO:0000259" key="2">
    <source>
        <dbReference type="PROSITE" id="PS50263"/>
    </source>
</evidence>
<dbReference type="RefSeq" id="WP_117320553.1">
    <property type="nucleotide sequence ID" value="NZ_QVTD01000001.1"/>
</dbReference>
<dbReference type="EMBL" id="QVTD01000001">
    <property type="protein sequence ID" value="RFU66591.1"/>
    <property type="molecule type" value="Genomic_DNA"/>
</dbReference>
<proteinExistence type="predicted"/>
<dbReference type="InterPro" id="IPR036526">
    <property type="entry name" value="C-N_Hydrolase_sf"/>
</dbReference>
<dbReference type="AlphaFoldDB" id="A0A372LKH3"/>
<dbReference type="InterPro" id="IPR003010">
    <property type="entry name" value="C-N_Hydrolase"/>
</dbReference>
<dbReference type="SUPFAM" id="SSF56317">
    <property type="entry name" value="Carbon-nitrogen hydrolase"/>
    <property type="match status" value="2"/>
</dbReference>
<keyword evidence="1 3" id="KW-0378">Hydrolase</keyword>
<dbReference type="PANTHER" id="PTHR43674:SF2">
    <property type="entry name" value="BETA-UREIDOPROPIONASE"/>
    <property type="match status" value="1"/>
</dbReference>
<dbReference type="PROSITE" id="PS50263">
    <property type="entry name" value="CN_HYDROLASE"/>
    <property type="match status" value="2"/>
</dbReference>
<dbReference type="CDD" id="cd07579">
    <property type="entry name" value="nitrilase_1_R2"/>
    <property type="match status" value="1"/>
</dbReference>
<organism evidence="3 4">
    <name type="scientific">Peribacillus glennii</name>
    <dbReference type="NCBI Taxonomy" id="2303991"/>
    <lineage>
        <taxon>Bacteria</taxon>
        <taxon>Bacillati</taxon>
        <taxon>Bacillota</taxon>
        <taxon>Bacilli</taxon>
        <taxon>Bacillales</taxon>
        <taxon>Bacillaceae</taxon>
        <taxon>Peribacillus</taxon>
    </lineage>
</organism>
<keyword evidence="4" id="KW-1185">Reference proteome</keyword>
<dbReference type="Pfam" id="PF00795">
    <property type="entry name" value="CN_hydrolase"/>
    <property type="match status" value="2"/>
</dbReference>
<dbReference type="GO" id="GO:0016811">
    <property type="term" value="F:hydrolase activity, acting on carbon-nitrogen (but not peptide) bonds, in linear amides"/>
    <property type="evidence" value="ECO:0007669"/>
    <property type="project" value="TreeGrafter"/>
</dbReference>
<dbReference type="InterPro" id="IPR050345">
    <property type="entry name" value="Aliph_Amidase/BUP"/>
</dbReference>
<dbReference type="PANTHER" id="PTHR43674">
    <property type="entry name" value="NITRILASE C965.09-RELATED"/>
    <property type="match status" value="1"/>
</dbReference>
<dbReference type="Proteomes" id="UP000262939">
    <property type="component" value="Unassembled WGS sequence"/>
</dbReference>
<dbReference type="OrthoDB" id="9811121at2"/>
<reference evidence="3 4" key="1">
    <citation type="submission" date="2018-08" db="EMBL/GenBank/DDBJ databases">
        <title>Bacillus chawlae sp. nov., Bacillus glennii sp. nov., and Bacillus saganii sp. nov. Isolated from the Vehicle Assembly Building at Kennedy Space Center where the Viking Spacecraft were Assembled.</title>
        <authorList>
            <person name="Seuylemezian A."/>
            <person name="Vaishampayan P."/>
        </authorList>
    </citation>
    <scope>NUCLEOTIDE SEQUENCE [LARGE SCALE GENOMIC DNA]</scope>
    <source>
        <strain evidence="3 4">V44-8</strain>
    </source>
</reference>
<comment type="caution">
    <text evidence="3">The sequence shown here is derived from an EMBL/GenBank/DDBJ whole genome shotgun (WGS) entry which is preliminary data.</text>
</comment>
<feature type="domain" description="CN hydrolase" evidence="2">
    <location>
        <begin position="6"/>
        <end position="242"/>
    </location>
</feature>